<reference evidence="2 3" key="1">
    <citation type="journal article" date="2018" name="ISME J.">
        <title>Endosymbiont genomes yield clues of tubeworm success.</title>
        <authorList>
            <person name="Li Y."/>
            <person name="Liles M.R."/>
            <person name="Halanych K.M."/>
        </authorList>
    </citation>
    <scope>NUCLEOTIDE SEQUENCE [LARGE SCALE GENOMIC DNA]</scope>
    <source>
        <strain evidence="2">A1464</strain>
    </source>
</reference>
<dbReference type="Gene3D" id="1.25.40.10">
    <property type="entry name" value="Tetratricopeptide repeat domain"/>
    <property type="match status" value="4"/>
</dbReference>
<dbReference type="InterPro" id="IPR011990">
    <property type="entry name" value="TPR-like_helical_dom_sf"/>
</dbReference>
<organism evidence="2 3">
    <name type="scientific">endosymbiont of Galathealinum brachiosum</name>
    <dbReference type="NCBI Taxonomy" id="2200906"/>
    <lineage>
        <taxon>Bacteria</taxon>
        <taxon>Pseudomonadati</taxon>
        <taxon>Pseudomonadota</taxon>
        <taxon>Gammaproteobacteria</taxon>
        <taxon>sulfur-oxidizing symbionts</taxon>
    </lineage>
</organism>
<keyword evidence="1" id="KW-0802">TPR repeat</keyword>
<evidence type="ECO:0008006" key="4">
    <source>
        <dbReference type="Google" id="ProtNLM"/>
    </source>
</evidence>
<dbReference type="PROSITE" id="PS50005">
    <property type="entry name" value="TPR"/>
    <property type="match status" value="1"/>
</dbReference>
<evidence type="ECO:0000313" key="2">
    <source>
        <dbReference type="EMBL" id="RDH83118.1"/>
    </source>
</evidence>
<proteinExistence type="predicted"/>
<dbReference type="SUPFAM" id="SSF48452">
    <property type="entry name" value="TPR-like"/>
    <property type="match status" value="3"/>
</dbReference>
<dbReference type="Proteomes" id="UP000254266">
    <property type="component" value="Unassembled WGS sequence"/>
</dbReference>
<name>A0A370DDZ0_9GAMM</name>
<dbReference type="PROSITE" id="PS51257">
    <property type="entry name" value="PROKAR_LIPOPROTEIN"/>
    <property type="match status" value="1"/>
</dbReference>
<feature type="repeat" description="TPR" evidence="1">
    <location>
        <begin position="129"/>
        <end position="162"/>
    </location>
</feature>
<dbReference type="Pfam" id="PF13174">
    <property type="entry name" value="TPR_6"/>
    <property type="match status" value="3"/>
</dbReference>
<comment type="caution">
    <text evidence="2">The sequence shown here is derived from an EMBL/GenBank/DDBJ whole genome shotgun (WGS) entry which is preliminary data.</text>
</comment>
<dbReference type="AlphaFoldDB" id="A0A370DDZ0"/>
<evidence type="ECO:0000256" key="1">
    <source>
        <dbReference type="PROSITE-ProRule" id="PRU00339"/>
    </source>
</evidence>
<accession>A0A370DDZ0</accession>
<dbReference type="InterPro" id="IPR019734">
    <property type="entry name" value="TPR_rpt"/>
</dbReference>
<dbReference type="EMBL" id="QFXC01000011">
    <property type="protein sequence ID" value="RDH83118.1"/>
    <property type="molecule type" value="Genomic_DNA"/>
</dbReference>
<keyword evidence="3" id="KW-1185">Reference proteome</keyword>
<protein>
    <recommendedName>
        <fullName evidence="4">Outer membrane lipoprotein BamD-like domain-containing protein</fullName>
    </recommendedName>
</protein>
<gene>
    <name evidence="2" type="ORF">DIZ80_12745</name>
</gene>
<evidence type="ECO:0000313" key="3">
    <source>
        <dbReference type="Proteomes" id="UP000254266"/>
    </source>
</evidence>
<sequence length="944" mass="108474">MNAALKKGILLLLVFIVTACGNEVKKEITVKDLVISPIDYPLASTVSAERLHAIEQYQTYLQKTEFKTHYGEALRRIADLELEISEEERHGVHGVGGGADEAAIQAIKLSSIEHYNTYLRTYPGHEKNDLILYQLAKAYSLVGEMDKAMQAMDEIVKDYPESRHIDEVQFRRGEILFVDQEFEQAEQAYAVIVTKYQQSPLYEKALYKLGWSQFKQSHYNETLQTYLSLLDIKEAEQKIDQYGITASVNRSEKDFIIDSLRVTSLSLSYLNGYKTIAPLFKDRGDKLYLPLIYEQLGRLYTRKERYSDAADTFMAFTKKYPMSVLSPSFHSLALLAYKDGKLNSEILNSKILYVKNYGIGSKYWKQQKLEDRVVIRPDLIRHVRELSFHFHAQARKSKKQKDYKIAATWYLTFLNSFPKEKEAANMNFLYADALYDSHSYKQALVEYEKSAYQYPAHAKSAEAGYAALLTYNVLLKQPKQKQLVQLKQQSLNSSIRFSNTFPEDKHAPAVITKTAENLLQAKNYVLATEFAKRIIDNQLITQVDLKRTAWIVYAHAQYELELYVEAEKAYAVAIRRVPRKNKNDLKLRAELTDKLAASIYKQAEIHKAKGENKLAAIAFLRVGKAAPSSSIRATAEYDAATLYMGMNDWATSSSILESMRMAPSSGMQFAQGISTKLVVAYTELGHFDKAAKELGVLAGFAKKPEDHRKLLWQTAEMYEKAGQKTKANNIYIKYIKKYSKPFLQSIEAHHRVSEYYKTKKPAKQRKSWLNKLVSAEKRGGKQRTDRSRYLAASASFELAQPVILQFQKVKLSIPLKKNLRNKKKRMEIAIKSLKKVMDYKVAEFSTASTYQMGEIYNHLAHSLMESQRPKGLSVDELEQYDILLEEQAYPFEEKSVDIHSINAKRTKQNIYDEWIKKSLAVLRSIQPIQYSKHEKIESYVLITH</sequence>